<evidence type="ECO:0000256" key="4">
    <source>
        <dbReference type="ARBA" id="ARBA00024746"/>
    </source>
</evidence>
<dbReference type="Pfam" id="PF13860">
    <property type="entry name" value="FlgD_ig"/>
    <property type="match status" value="1"/>
</dbReference>
<organism evidence="9 10">
    <name type="scientific">Nitrosomonas cryotolerans ATCC 49181</name>
    <dbReference type="NCBI Taxonomy" id="1131553"/>
    <lineage>
        <taxon>Bacteria</taxon>
        <taxon>Pseudomonadati</taxon>
        <taxon>Pseudomonadota</taxon>
        <taxon>Betaproteobacteria</taxon>
        <taxon>Nitrosomonadales</taxon>
        <taxon>Nitrosomonadaceae</taxon>
        <taxon>Nitrosomonas</taxon>
    </lineage>
</organism>
<dbReference type="InterPro" id="IPR025965">
    <property type="entry name" value="FlgD/Vpr_Ig-like"/>
</dbReference>
<dbReference type="AlphaFoldDB" id="A0A1N6IL44"/>
<protein>
    <recommendedName>
        <fullName evidence="2 5">Basal-body rod modification protein FlgD</fullName>
    </recommendedName>
</protein>
<dbReference type="Pfam" id="PF03963">
    <property type="entry name" value="FlgD"/>
    <property type="match status" value="1"/>
</dbReference>
<feature type="domain" description="FlgD Tudor-like" evidence="8">
    <location>
        <begin position="87"/>
        <end position="219"/>
    </location>
</feature>
<comment type="function">
    <text evidence="4 5">Required for flagellar hook formation. May act as a scaffolding protein.</text>
</comment>
<dbReference type="RefSeq" id="WP_028460573.1">
    <property type="nucleotide sequence ID" value="NZ_FSRO01000001.1"/>
</dbReference>
<keyword evidence="9" id="KW-0282">Flagellum</keyword>
<evidence type="ECO:0000256" key="5">
    <source>
        <dbReference type="RuleBase" id="RU362076"/>
    </source>
</evidence>
<dbReference type="Pfam" id="PF13861">
    <property type="entry name" value="FLgD_tudor"/>
    <property type="match status" value="1"/>
</dbReference>
<gene>
    <name evidence="9" type="ORF">SAMN02743940_1896</name>
</gene>
<evidence type="ECO:0000256" key="3">
    <source>
        <dbReference type="ARBA" id="ARBA00022795"/>
    </source>
</evidence>
<proteinExistence type="inferred from homology"/>
<keyword evidence="10" id="KW-1185">Reference proteome</keyword>
<keyword evidence="9" id="KW-0966">Cell projection</keyword>
<reference evidence="9 10" key="1">
    <citation type="submission" date="2016-12" db="EMBL/GenBank/DDBJ databases">
        <authorList>
            <person name="Song W.-J."/>
            <person name="Kurnit D.M."/>
        </authorList>
    </citation>
    <scope>NUCLEOTIDE SEQUENCE [LARGE SCALE GENOMIC DNA]</scope>
    <source>
        <strain evidence="9 10">ATCC 49181</strain>
    </source>
</reference>
<dbReference type="Gene3D" id="2.60.40.4070">
    <property type="match status" value="1"/>
</dbReference>
<evidence type="ECO:0000313" key="10">
    <source>
        <dbReference type="Proteomes" id="UP000185062"/>
    </source>
</evidence>
<evidence type="ECO:0000256" key="2">
    <source>
        <dbReference type="ARBA" id="ARBA00016013"/>
    </source>
</evidence>
<dbReference type="GO" id="GO:0044781">
    <property type="term" value="P:bacterial-type flagellum organization"/>
    <property type="evidence" value="ECO:0007669"/>
    <property type="project" value="UniProtKB-UniRule"/>
</dbReference>
<keyword evidence="3 5" id="KW-1005">Bacterial flagellum biogenesis</keyword>
<dbReference type="EMBL" id="FSRO01000001">
    <property type="protein sequence ID" value="SIO32764.1"/>
    <property type="molecule type" value="Genomic_DNA"/>
</dbReference>
<comment type="similarity">
    <text evidence="1 5">Belongs to the FlgD family.</text>
</comment>
<feature type="region of interest" description="Disordered" evidence="6">
    <location>
        <begin position="1"/>
        <end position="27"/>
    </location>
</feature>
<dbReference type="STRING" id="44575.SAMN05216419_1001170"/>
<evidence type="ECO:0000259" key="7">
    <source>
        <dbReference type="Pfam" id="PF13860"/>
    </source>
</evidence>
<keyword evidence="9" id="KW-0969">Cilium</keyword>
<evidence type="ECO:0000313" key="9">
    <source>
        <dbReference type="EMBL" id="SIO32764.1"/>
    </source>
</evidence>
<sequence length="222" mass="23083">MNSIQDSSVSPLLASGNSAATSVKQDTDNPQDRFLKLLVTQMQNQDPLNPLDNAEVTSQLAQISTVTGIDKLNATLQLLVSDFEENRSMEAAAMIGRSVLVPGTSMTYENNTAVAGVDLPQAVDQLTVTIMDGAGVAVRNLDIGPQSKGVSTFVWDGITSSGAAAANGNYSFSVSARQGDRDIAADTLAVGSVNSVSPGMHGAVLDVGELGLVELANIKQIF</sequence>
<evidence type="ECO:0000259" key="8">
    <source>
        <dbReference type="Pfam" id="PF13861"/>
    </source>
</evidence>
<dbReference type="Proteomes" id="UP000185062">
    <property type="component" value="Unassembled WGS sequence"/>
</dbReference>
<dbReference type="eggNOG" id="COG1843">
    <property type="taxonomic scope" value="Bacteria"/>
</dbReference>
<accession>A0A1N6IL44</accession>
<dbReference type="Gene3D" id="2.30.30.910">
    <property type="match status" value="1"/>
</dbReference>
<evidence type="ECO:0000256" key="6">
    <source>
        <dbReference type="SAM" id="MobiDB-lite"/>
    </source>
</evidence>
<name>A0A1N6IL44_9PROT</name>
<feature type="compositionally biased region" description="Polar residues" evidence="6">
    <location>
        <begin position="1"/>
        <end position="24"/>
    </location>
</feature>
<evidence type="ECO:0000256" key="1">
    <source>
        <dbReference type="ARBA" id="ARBA00010577"/>
    </source>
</evidence>
<dbReference type="InterPro" id="IPR025963">
    <property type="entry name" value="FLgD_Tudor"/>
</dbReference>
<dbReference type="InterPro" id="IPR005648">
    <property type="entry name" value="FlgD"/>
</dbReference>
<feature type="domain" description="FlgD/Vpr Ig-like" evidence="7">
    <location>
        <begin position="107"/>
        <end position="180"/>
    </location>
</feature>